<protein>
    <recommendedName>
        <fullName evidence="4">Beta propeller domain protein</fullName>
    </recommendedName>
</protein>
<evidence type="ECO:0000256" key="1">
    <source>
        <dbReference type="SAM" id="Phobius"/>
    </source>
</evidence>
<dbReference type="PIRSF" id="PIRSF006425">
    <property type="entry name" value="UCP006425_WD40"/>
    <property type="match status" value="1"/>
</dbReference>
<sequence>MTNLHLKKLTVIGLILLILAVDLGLGIGIYYLVNRDQVKIPEAKGDKLPTFFSCSELAKVFKEYENSNSRNDVLYDLISPGMKMTTATQESGANSTTPSHSETNVQVAGVDEADIVKNDGNYIYTLRGSTKEIVIVKAYPADETKVLSRITFESNETPTEIFIDGNNLMVVGSSYENGDGNEIQPMMEKMIYPYYSTNLTFVKIYSVYNHEKPQIRRDLKFQGTYQTSRKIDDEVYFVLNDYKYWDEDYVDQPELLLPQYQENGDTKPLCNCTDVEAVLPFRYPNYLNIISVSISDYSKDFDKEVILGGSDNVYASLNNLYVANTTYMQNQPILKEMFNYIFPTQEITTVYKFALENGNITYKSKGDVEGTVLNQFSMDEYNDYFRVATTEGHVSRGGGNSSNNVYVLDKELSVTGSVNNIAPGEQIYSARFMGDKGYVVTFQKVDPFFTLDLKDPKNPKILGQLKIPGYSDYLHPLDENHILGLGKNTIQAEEGGFAWYQGIKIAIFDVTDFAHPKEVFKTEIGDRGTDSYALHDHKAFLYDAQKELLVIPVMVAELTEEQKVQSEAPNTYGNYTFQGAYVYQVDVETGFKLKGRVTHYDNGFSKDRYYYYYSDDKSIQRSLYIGDNLYTISGTMIKVNSLSDLKEIKKVEL</sequence>
<reference evidence="2 3" key="1">
    <citation type="journal article" date="2015" name="Nature">
        <title>rRNA introns, odd ribosomes, and small enigmatic genomes across a large radiation of phyla.</title>
        <authorList>
            <person name="Brown C.T."/>
            <person name="Hug L.A."/>
            <person name="Thomas B.C."/>
            <person name="Sharon I."/>
            <person name="Castelle C.J."/>
            <person name="Singh A."/>
            <person name="Wilkins M.J."/>
            <person name="Williams K.H."/>
            <person name="Banfield J.F."/>
        </authorList>
    </citation>
    <scope>NUCLEOTIDE SEQUENCE [LARGE SCALE GENOMIC DNA]</scope>
</reference>
<dbReference type="PATRIC" id="fig|1618350.3.peg.484"/>
<feature type="transmembrane region" description="Helical" evidence="1">
    <location>
        <begin position="12"/>
        <end position="33"/>
    </location>
</feature>
<keyword evidence="1" id="KW-0812">Transmembrane</keyword>
<dbReference type="InterPro" id="IPR019198">
    <property type="entry name" value="Beta_propeller_containing"/>
</dbReference>
<dbReference type="EMBL" id="LBQB01000002">
    <property type="protein sequence ID" value="KKP70059.1"/>
    <property type="molecule type" value="Genomic_DNA"/>
</dbReference>
<evidence type="ECO:0000313" key="2">
    <source>
        <dbReference type="EMBL" id="KKP70059.1"/>
    </source>
</evidence>
<dbReference type="Proteomes" id="UP000034581">
    <property type="component" value="Unassembled WGS sequence"/>
</dbReference>
<accession>A0A0G0BKM4</accession>
<evidence type="ECO:0000313" key="3">
    <source>
        <dbReference type="Proteomes" id="UP000034581"/>
    </source>
</evidence>
<organism evidence="2 3">
    <name type="scientific">candidate division CPR3 bacterium GW2011_GWF2_35_18</name>
    <dbReference type="NCBI Taxonomy" id="1618350"/>
    <lineage>
        <taxon>Bacteria</taxon>
        <taxon>Bacteria division CPR3</taxon>
    </lineage>
</organism>
<proteinExistence type="predicted"/>
<keyword evidence="1" id="KW-0472">Membrane</keyword>
<name>A0A0G0BKM4_UNCC3</name>
<evidence type="ECO:0008006" key="4">
    <source>
        <dbReference type="Google" id="ProtNLM"/>
    </source>
</evidence>
<dbReference type="Pfam" id="PF09826">
    <property type="entry name" value="Beta_propel"/>
    <property type="match status" value="1"/>
</dbReference>
<dbReference type="InterPro" id="IPR014441">
    <property type="entry name" value="UCP006425_b-propeller"/>
</dbReference>
<dbReference type="AlphaFoldDB" id="A0A0G0BKM4"/>
<dbReference type="STRING" id="1618350.UR67_C0002G0179"/>
<comment type="caution">
    <text evidence="2">The sequence shown here is derived from an EMBL/GenBank/DDBJ whole genome shotgun (WGS) entry which is preliminary data.</text>
</comment>
<gene>
    <name evidence="2" type="ORF">UR67_C0002G0179</name>
</gene>
<keyword evidence="1" id="KW-1133">Transmembrane helix</keyword>